<evidence type="ECO:0000313" key="2">
    <source>
        <dbReference type="EMBL" id="OQE16735.1"/>
    </source>
</evidence>
<keyword evidence="3" id="KW-1185">Reference proteome</keyword>
<dbReference type="STRING" id="303698.A0A1V6SRS7"/>
<evidence type="ECO:0000313" key="3">
    <source>
        <dbReference type="Proteomes" id="UP000191285"/>
    </source>
</evidence>
<sequence>MSVVDLPQSRCSLRTLPSKTKLKMLPKELVCDRCWSTVFNTEDFEKLCTLDGSQIDYGSTLIQATATVGEIKNSVCNWCSYMCEFISDDWTTEDKVTILLSPTRIASTLPPGGNIFYLSTACTSSTTGKDKGGHSLFIHACTGADDPAAAYVTARPLRTDVDSDDAWKQMRTWLKECKDHELCSISQQEVVLPPRVIEVSPPEHQRPRIVESSGMRGVYASVSYCWGKKPFLALTKANHGQLTEGLDMESLPPTIQDAIRITRALSIPYLWVDALCIIQDNEEQKVREIANMKELYSSSALTIIASAAENVYQGLLYPRVQQETLHTIPVRLGPGRFGTMSINELDGVCYDERLESIAKRAWTLQEQLLSNRTLAFTTQTMTWRCRERVQNFGNSLYFPHDLGSGYNKNDEKYSLNLHSLLPGGEEADSAKDKCLSCWLRLVTVYSLRATSLERDKLNAIAGVASHPSFSEVLGPGYFAGLWQHNLARQLTWYTSDQHRTLEDEKFIFRRPITYRAPSWSWASLDGGIIHFDFNYDEEESPPDVICEIIDCSTEAAFPELNPFGEIMSAKLILKSPIKRAWFNPATSNVLLLPGLITSIKTALIPDESVMTFEQAFERHSKEYFDANGEIDRDVIKEDPEGTYLHGTWIRNMCGMHDETVLPEPCLVLCAAITIEKDAYDGYGVRGLLLVDEKQGSDNHYLKRIGSFERGRNRDFENGFRSELCII</sequence>
<dbReference type="Proteomes" id="UP000191285">
    <property type="component" value="Unassembled WGS sequence"/>
</dbReference>
<dbReference type="Pfam" id="PF06985">
    <property type="entry name" value="HET"/>
    <property type="match status" value="1"/>
</dbReference>
<organism evidence="2 3">
    <name type="scientific">Penicillium steckii</name>
    <dbReference type="NCBI Taxonomy" id="303698"/>
    <lineage>
        <taxon>Eukaryota</taxon>
        <taxon>Fungi</taxon>
        <taxon>Dikarya</taxon>
        <taxon>Ascomycota</taxon>
        <taxon>Pezizomycotina</taxon>
        <taxon>Eurotiomycetes</taxon>
        <taxon>Eurotiomycetidae</taxon>
        <taxon>Eurotiales</taxon>
        <taxon>Aspergillaceae</taxon>
        <taxon>Penicillium</taxon>
    </lineage>
</organism>
<accession>A0A1V6SRS7</accession>
<protein>
    <recommendedName>
        <fullName evidence="1">Heterokaryon incompatibility domain-containing protein</fullName>
    </recommendedName>
</protein>
<dbReference type="InterPro" id="IPR010730">
    <property type="entry name" value="HET"/>
</dbReference>
<comment type="caution">
    <text evidence="2">The sequence shown here is derived from an EMBL/GenBank/DDBJ whole genome shotgun (WGS) entry which is preliminary data.</text>
</comment>
<gene>
    <name evidence="2" type="ORF">PENSTE_c023G06129</name>
</gene>
<dbReference type="AlphaFoldDB" id="A0A1V6SRS7"/>
<name>A0A1V6SRS7_9EURO</name>
<dbReference type="EMBL" id="MLKD01000023">
    <property type="protein sequence ID" value="OQE16735.1"/>
    <property type="molecule type" value="Genomic_DNA"/>
</dbReference>
<proteinExistence type="predicted"/>
<dbReference type="OrthoDB" id="5125733at2759"/>
<dbReference type="PANTHER" id="PTHR33112">
    <property type="entry name" value="DOMAIN PROTEIN, PUTATIVE-RELATED"/>
    <property type="match status" value="1"/>
</dbReference>
<feature type="domain" description="Heterokaryon incompatibility" evidence="1">
    <location>
        <begin position="219"/>
        <end position="366"/>
    </location>
</feature>
<evidence type="ECO:0000259" key="1">
    <source>
        <dbReference type="Pfam" id="PF06985"/>
    </source>
</evidence>
<dbReference type="PANTHER" id="PTHR33112:SF16">
    <property type="entry name" value="HETEROKARYON INCOMPATIBILITY DOMAIN-CONTAINING PROTEIN"/>
    <property type="match status" value="1"/>
</dbReference>
<reference evidence="3" key="1">
    <citation type="journal article" date="2017" name="Nat. Microbiol.">
        <title>Global analysis of biosynthetic gene clusters reveals vast potential of secondary metabolite production in Penicillium species.</title>
        <authorList>
            <person name="Nielsen J.C."/>
            <person name="Grijseels S."/>
            <person name="Prigent S."/>
            <person name="Ji B."/>
            <person name="Dainat J."/>
            <person name="Nielsen K.F."/>
            <person name="Frisvad J.C."/>
            <person name="Workman M."/>
            <person name="Nielsen J."/>
        </authorList>
    </citation>
    <scope>NUCLEOTIDE SEQUENCE [LARGE SCALE GENOMIC DNA]</scope>
    <source>
        <strain evidence="3">IBT 24891</strain>
    </source>
</reference>